<accession>A0A3L2L8S0</accession>
<dbReference type="EMBL" id="RNUA01000050">
    <property type="protein sequence ID" value="MHS98892.1"/>
    <property type="molecule type" value="Genomic_DNA"/>
</dbReference>
<comment type="caution">
    <text evidence="1">The sequence shown here is derived from an EMBL/GenBank/DDBJ whole genome shotgun (WGS) entry which is preliminary data.</text>
</comment>
<dbReference type="AlphaFoldDB" id="A0A3L2L8S0"/>
<name>A0A3L2L8S0_SALER</name>
<dbReference type="Proteomes" id="UP000839513">
    <property type="component" value="Unassembled WGS sequence"/>
</dbReference>
<sequence>MAYIILKTGEYEFGSMHIESQLDPHDNSKKVQDHKYFIVRLMPAKGVYIVNKSECEPENVMFEFKSFTEANVFFEGIKYQYEYEDE</sequence>
<proteinExistence type="predicted"/>
<protein>
    <submittedName>
        <fullName evidence="1">Uncharacterized protein</fullName>
    </submittedName>
</protein>
<organism evidence="1">
    <name type="scientific">Salmonella enterica</name>
    <name type="common">Salmonella choleraesuis</name>
    <dbReference type="NCBI Taxonomy" id="28901"/>
    <lineage>
        <taxon>Bacteria</taxon>
        <taxon>Pseudomonadati</taxon>
        <taxon>Pseudomonadota</taxon>
        <taxon>Gammaproteobacteria</taxon>
        <taxon>Enterobacterales</taxon>
        <taxon>Enterobacteriaceae</taxon>
        <taxon>Salmonella</taxon>
    </lineage>
</organism>
<gene>
    <name evidence="1" type="ORF">EEN88_13835</name>
</gene>
<evidence type="ECO:0000313" key="1">
    <source>
        <dbReference type="EMBL" id="MHS98892.1"/>
    </source>
</evidence>
<reference evidence="1" key="1">
    <citation type="submission" date="2018-11" db="EMBL/GenBank/DDBJ databases">
        <authorList>
            <consortium name="PulseNet: The National Subtyping Network for Foodborne Disease Surveillance"/>
            <person name="Tarr C.L."/>
            <person name="Trees E."/>
            <person name="Katz L.S."/>
            <person name="Carleton-Romer H.A."/>
            <person name="Stroika S."/>
            <person name="Kucerova Z."/>
            <person name="Roache K.F."/>
            <person name="Sabol A.L."/>
            <person name="Besser J."/>
            <person name="Gerner-Smidt P."/>
        </authorList>
    </citation>
    <scope>NUCLEOTIDE SEQUENCE [LARGE SCALE GENOMIC DNA]</scope>
    <source>
        <strain evidence="1">PNUSAS059687</strain>
    </source>
</reference>